<evidence type="ECO:0000256" key="4">
    <source>
        <dbReference type="ARBA" id="ARBA00022833"/>
    </source>
</evidence>
<accession>A0A1R2C5M2</accession>
<keyword evidence="8" id="KW-1185">Reference proteome</keyword>
<organism evidence="7 8">
    <name type="scientific">Stentor coeruleus</name>
    <dbReference type="NCBI Taxonomy" id="5963"/>
    <lineage>
        <taxon>Eukaryota</taxon>
        <taxon>Sar</taxon>
        <taxon>Alveolata</taxon>
        <taxon>Ciliophora</taxon>
        <taxon>Postciliodesmatophora</taxon>
        <taxon>Heterotrichea</taxon>
        <taxon>Heterotrichida</taxon>
        <taxon>Stentoridae</taxon>
        <taxon>Stentor</taxon>
    </lineage>
</organism>
<dbReference type="PRINTS" id="PR00625">
    <property type="entry name" value="JDOMAIN"/>
</dbReference>
<dbReference type="PANTHER" id="PTHR24078">
    <property type="entry name" value="DNAJ HOMOLOG SUBFAMILY C MEMBER"/>
    <property type="match status" value="1"/>
</dbReference>
<evidence type="ECO:0000259" key="6">
    <source>
        <dbReference type="PROSITE" id="PS50076"/>
    </source>
</evidence>
<comment type="caution">
    <text evidence="7">The sequence shown here is derived from an EMBL/GenBank/DDBJ whole genome shotgun (WGS) entry which is preliminary data.</text>
</comment>
<dbReference type="InterPro" id="IPR008971">
    <property type="entry name" value="HSP40/DnaJ_pept-bd"/>
</dbReference>
<dbReference type="InterPro" id="IPR051339">
    <property type="entry name" value="DnaJ_subfamily_B"/>
</dbReference>
<dbReference type="EMBL" id="MPUH01000274">
    <property type="protein sequence ID" value="OMJ84287.1"/>
    <property type="molecule type" value="Genomic_DNA"/>
</dbReference>
<name>A0A1R2C5M2_9CILI</name>
<evidence type="ECO:0000256" key="5">
    <source>
        <dbReference type="ARBA" id="ARBA00023186"/>
    </source>
</evidence>
<gene>
    <name evidence="7" type="ORF">SteCoe_14634</name>
</gene>
<dbReference type="Proteomes" id="UP000187209">
    <property type="component" value="Unassembled WGS sequence"/>
</dbReference>
<dbReference type="CDD" id="cd06257">
    <property type="entry name" value="DnaJ"/>
    <property type="match status" value="1"/>
</dbReference>
<dbReference type="GO" id="GO:0006457">
    <property type="term" value="P:protein folding"/>
    <property type="evidence" value="ECO:0007669"/>
    <property type="project" value="InterPro"/>
</dbReference>
<dbReference type="Gene3D" id="1.10.287.110">
    <property type="entry name" value="DnaJ domain"/>
    <property type="match status" value="1"/>
</dbReference>
<dbReference type="GO" id="GO:0051082">
    <property type="term" value="F:unfolded protein binding"/>
    <property type="evidence" value="ECO:0007669"/>
    <property type="project" value="InterPro"/>
</dbReference>
<dbReference type="FunFam" id="2.60.260.20:FF:000003">
    <property type="entry name" value="DnaJ subfamily A member 2"/>
    <property type="match status" value="1"/>
</dbReference>
<dbReference type="Pfam" id="PF00226">
    <property type="entry name" value="DnaJ"/>
    <property type="match status" value="1"/>
</dbReference>
<dbReference type="GO" id="GO:0005829">
    <property type="term" value="C:cytosol"/>
    <property type="evidence" value="ECO:0007669"/>
    <property type="project" value="TreeGrafter"/>
</dbReference>
<dbReference type="InterPro" id="IPR002939">
    <property type="entry name" value="DnaJ_C"/>
</dbReference>
<keyword evidence="4" id="KW-0862">Zinc</keyword>
<keyword evidence="3" id="KW-0863">Zinc-finger</keyword>
<dbReference type="GO" id="GO:0008270">
    <property type="term" value="F:zinc ion binding"/>
    <property type="evidence" value="ECO:0007669"/>
    <property type="project" value="UniProtKB-KW"/>
</dbReference>
<dbReference type="AlphaFoldDB" id="A0A1R2C5M2"/>
<dbReference type="OrthoDB" id="550424at2759"/>
<evidence type="ECO:0000313" key="8">
    <source>
        <dbReference type="Proteomes" id="UP000187209"/>
    </source>
</evidence>
<feature type="domain" description="J" evidence="6">
    <location>
        <begin position="4"/>
        <end position="67"/>
    </location>
</feature>
<dbReference type="SUPFAM" id="SSF46565">
    <property type="entry name" value="Chaperone J-domain"/>
    <property type="match status" value="1"/>
</dbReference>
<protein>
    <recommendedName>
        <fullName evidence="6">J domain-containing protein</fullName>
    </recommendedName>
</protein>
<dbReference type="InterPro" id="IPR036869">
    <property type="entry name" value="J_dom_sf"/>
</dbReference>
<keyword evidence="2" id="KW-0677">Repeat</keyword>
<dbReference type="PROSITE" id="PS50076">
    <property type="entry name" value="DNAJ_2"/>
    <property type="match status" value="1"/>
</dbReference>
<sequence length="311" mass="35628">MAKNYYRILGLNRGCTDTEVIVAYRKLAIQYHPRNEKTKDLKKFHEIAEAYEVLSNANYHSWYDKYGESGLKEGITLENDNFIGGYKYQGNAFEIFEKFFGSSNPFFAGFSDDVSLRSFGISFPPGRKMTEEFPMDLIIEVQCTLEELYNGCQKTLTYTRSLLNADGASYRTEQFEKNIEIPPGASCETSLTFPNEGNQYKSHATTNLVFKITEQSHSVFLRSGNDLIYTTRINLIDALAALPMRIETLDRRILMVSFDEVISPKTKKIIQNEGMPIEGMNKKGRLILKFQVLFPKYLPQDKKDVLVEILS</sequence>
<dbReference type="CDD" id="cd10747">
    <property type="entry name" value="DnaJ_C"/>
    <property type="match status" value="1"/>
</dbReference>
<dbReference type="GO" id="GO:0051087">
    <property type="term" value="F:protein-folding chaperone binding"/>
    <property type="evidence" value="ECO:0007669"/>
    <property type="project" value="TreeGrafter"/>
</dbReference>
<evidence type="ECO:0000313" key="7">
    <source>
        <dbReference type="EMBL" id="OMJ84287.1"/>
    </source>
</evidence>
<evidence type="ECO:0000256" key="2">
    <source>
        <dbReference type="ARBA" id="ARBA00022737"/>
    </source>
</evidence>
<reference evidence="7 8" key="1">
    <citation type="submission" date="2016-11" db="EMBL/GenBank/DDBJ databases">
        <title>The macronuclear genome of Stentor coeruleus: a giant cell with tiny introns.</title>
        <authorList>
            <person name="Slabodnick M."/>
            <person name="Ruby J.G."/>
            <person name="Reiff S.B."/>
            <person name="Swart E.C."/>
            <person name="Gosai S."/>
            <person name="Prabakaran S."/>
            <person name="Witkowska E."/>
            <person name="Larue G.E."/>
            <person name="Fisher S."/>
            <person name="Freeman R.M."/>
            <person name="Gunawardena J."/>
            <person name="Chu W."/>
            <person name="Stover N.A."/>
            <person name="Gregory B.D."/>
            <person name="Nowacki M."/>
            <person name="Derisi J."/>
            <person name="Roy S.W."/>
            <person name="Marshall W.F."/>
            <person name="Sood P."/>
        </authorList>
    </citation>
    <scope>NUCLEOTIDE SEQUENCE [LARGE SCALE GENOMIC DNA]</scope>
    <source>
        <strain evidence="7">WM001</strain>
    </source>
</reference>
<dbReference type="Pfam" id="PF01556">
    <property type="entry name" value="DnaJ_C"/>
    <property type="match status" value="1"/>
</dbReference>
<dbReference type="SUPFAM" id="SSF49493">
    <property type="entry name" value="HSP40/DnaJ peptide-binding domain"/>
    <property type="match status" value="2"/>
</dbReference>
<dbReference type="Gene3D" id="2.60.260.20">
    <property type="entry name" value="Urease metallochaperone UreE, N-terminal domain"/>
    <property type="match status" value="2"/>
</dbReference>
<evidence type="ECO:0000256" key="1">
    <source>
        <dbReference type="ARBA" id="ARBA00022723"/>
    </source>
</evidence>
<keyword evidence="1" id="KW-0479">Metal-binding</keyword>
<dbReference type="PANTHER" id="PTHR24078:SF553">
    <property type="entry name" value="DNAJ HOMOLOG SUBFAMILY B MEMBER 5"/>
    <property type="match status" value="1"/>
</dbReference>
<dbReference type="InterPro" id="IPR001623">
    <property type="entry name" value="DnaJ_domain"/>
</dbReference>
<dbReference type="SMART" id="SM00271">
    <property type="entry name" value="DnaJ"/>
    <property type="match status" value="1"/>
</dbReference>
<proteinExistence type="predicted"/>
<evidence type="ECO:0000256" key="3">
    <source>
        <dbReference type="ARBA" id="ARBA00022771"/>
    </source>
</evidence>
<keyword evidence="5" id="KW-0143">Chaperone</keyword>